<proteinExistence type="predicted"/>
<dbReference type="InterPro" id="IPR051198">
    <property type="entry name" value="BchE-like"/>
</dbReference>
<evidence type="ECO:0000313" key="7">
    <source>
        <dbReference type="EMBL" id="MCJ8501652.1"/>
    </source>
</evidence>
<reference evidence="7" key="1">
    <citation type="submission" date="2022-04" db="EMBL/GenBank/DDBJ databases">
        <title>Desulfatitalea alkaliphila sp. nov., a novel anaerobic sulfate-reducing bacterium isolated from terrestrial mud volcano, Taman Peninsula, Russia.</title>
        <authorList>
            <person name="Khomyakova M.A."/>
            <person name="Merkel A.Y."/>
            <person name="Slobodkin A.I."/>
        </authorList>
    </citation>
    <scope>NUCLEOTIDE SEQUENCE</scope>
    <source>
        <strain evidence="7">M08but</strain>
    </source>
</reference>
<evidence type="ECO:0000256" key="2">
    <source>
        <dbReference type="ARBA" id="ARBA00022691"/>
    </source>
</evidence>
<dbReference type="Gene3D" id="3.80.30.20">
    <property type="entry name" value="tm_1862 like domain"/>
    <property type="match status" value="1"/>
</dbReference>
<protein>
    <submittedName>
        <fullName evidence="7">Radical SAM protein</fullName>
    </submittedName>
</protein>
<name>A0AA41R473_9BACT</name>
<gene>
    <name evidence="7" type="ORF">MRX98_13800</name>
</gene>
<keyword evidence="5" id="KW-0411">Iron-sulfur</keyword>
<dbReference type="SUPFAM" id="SSF102114">
    <property type="entry name" value="Radical SAM enzymes"/>
    <property type="match status" value="1"/>
</dbReference>
<feature type="domain" description="Radical SAM core" evidence="6">
    <location>
        <begin position="196"/>
        <end position="345"/>
    </location>
</feature>
<comment type="cofactor">
    <cofactor evidence="1">
        <name>[4Fe-4S] cluster</name>
        <dbReference type="ChEBI" id="CHEBI:49883"/>
    </cofactor>
</comment>
<organism evidence="7 8">
    <name type="scientific">Desulfatitalea alkaliphila</name>
    <dbReference type="NCBI Taxonomy" id="2929485"/>
    <lineage>
        <taxon>Bacteria</taxon>
        <taxon>Pseudomonadati</taxon>
        <taxon>Thermodesulfobacteriota</taxon>
        <taxon>Desulfobacteria</taxon>
        <taxon>Desulfobacterales</taxon>
        <taxon>Desulfosarcinaceae</taxon>
        <taxon>Desulfatitalea</taxon>
    </lineage>
</organism>
<evidence type="ECO:0000256" key="3">
    <source>
        <dbReference type="ARBA" id="ARBA00022723"/>
    </source>
</evidence>
<keyword evidence="2" id="KW-0949">S-adenosyl-L-methionine</keyword>
<dbReference type="EMBL" id="JALJRB010000015">
    <property type="protein sequence ID" value="MCJ8501652.1"/>
    <property type="molecule type" value="Genomic_DNA"/>
</dbReference>
<dbReference type="PANTHER" id="PTHR43409">
    <property type="entry name" value="ANAEROBIC MAGNESIUM-PROTOPORPHYRIN IX MONOMETHYL ESTER CYCLASE-RELATED"/>
    <property type="match status" value="1"/>
</dbReference>
<dbReference type="GO" id="GO:0051536">
    <property type="term" value="F:iron-sulfur cluster binding"/>
    <property type="evidence" value="ECO:0007669"/>
    <property type="project" value="UniProtKB-KW"/>
</dbReference>
<dbReference type="RefSeq" id="WP_246910102.1">
    <property type="nucleotide sequence ID" value="NZ_JALJRB010000015.1"/>
</dbReference>
<evidence type="ECO:0000256" key="5">
    <source>
        <dbReference type="ARBA" id="ARBA00023014"/>
    </source>
</evidence>
<evidence type="ECO:0000256" key="1">
    <source>
        <dbReference type="ARBA" id="ARBA00001966"/>
    </source>
</evidence>
<dbReference type="GO" id="GO:0003824">
    <property type="term" value="F:catalytic activity"/>
    <property type="evidence" value="ECO:0007669"/>
    <property type="project" value="InterPro"/>
</dbReference>
<keyword evidence="4" id="KW-0408">Iron</keyword>
<sequence length="426" mass="48696">MNCNQQQHLIINAKKSGLDKFVKQSVPLRFGKYSEIKTSDFEFCFNLNGEIKSIRGIKPDWPHPAEHFKRTTGNDWIYYTVGDKSSDDGIISWMGEYYLPCLPYSSNPVWEINYFSNPTVMSALAEWSQLFADLYMADSNGSYPHAKDLIKRILVANDDQMLYERSQQLDKIIGGKVTVLPPDTRHVDYDVIPLTIADGCLYHCKFCCVKTKQKFQVRSKENIYEQLRNLKNHFGDDLVNYHALFLANHDALAAGDNLICFAAEEAYQAFGFRQRMDQKPFLYLFGSVGSFLEAGLPLFDHLNRLPFYAYVNIGFESIDSETLSLIGKPITPAQVQEAFGKMLEINATFEQIEVTGNFVAGDNLPSRHEGSLTDLLKHADSKKQSKGAVYISPLKDSPRKRELLPRFFKIKEESRLPVFVYLIQRL</sequence>
<dbReference type="SFLD" id="SFLDS00029">
    <property type="entry name" value="Radical_SAM"/>
    <property type="match status" value="1"/>
</dbReference>
<dbReference type="GO" id="GO:0046872">
    <property type="term" value="F:metal ion binding"/>
    <property type="evidence" value="ECO:0007669"/>
    <property type="project" value="UniProtKB-KW"/>
</dbReference>
<dbReference type="InterPro" id="IPR023404">
    <property type="entry name" value="rSAM_horseshoe"/>
</dbReference>
<dbReference type="InterPro" id="IPR058240">
    <property type="entry name" value="rSAM_sf"/>
</dbReference>
<dbReference type="Pfam" id="PF04055">
    <property type="entry name" value="Radical_SAM"/>
    <property type="match status" value="1"/>
</dbReference>
<comment type="caution">
    <text evidence="7">The sequence shown here is derived from an EMBL/GenBank/DDBJ whole genome shotgun (WGS) entry which is preliminary data.</text>
</comment>
<dbReference type="AlphaFoldDB" id="A0AA41R473"/>
<keyword evidence="3" id="KW-0479">Metal-binding</keyword>
<dbReference type="InterPro" id="IPR007197">
    <property type="entry name" value="rSAM"/>
</dbReference>
<keyword evidence="8" id="KW-1185">Reference proteome</keyword>
<evidence type="ECO:0000256" key="4">
    <source>
        <dbReference type="ARBA" id="ARBA00023004"/>
    </source>
</evidence>
<evidence type="ECO:0000313" key="8">
    <source>
        <dbReference type="Proteomes" id="UP001165427"/>
    </source>
</evidence>
<evidence type="ECO:0000259" key="6">
    <source>
        <dbReference type="Pfam" id="PF04055"/>
    </source>
</evidence>
<accession>A0AA41R473</accession>
<dbReference type="Proteomes" id="UP001165427">
    <property type="component" value="Unassembled WGS sequence"/>
</dbReference>